<organism evidence="1 2">
    <name type="scientific">Acrasis kona</name>
    <dbReference type="NCBI Taxonomy" id="1008807"/>
    <lineage>
        <taxon>Eukaryota</taxon>
        <taxon>Discoba</taxon>
        <taxon>Heterolobosea</taxon>
        <taxon>Tetramitia</taxon>
        <taxon>Eutetramitia</taxon>
        <taxon>Acrasidae</taxon>
        <taxon>Acrasis</taxon>
    </lineage>
</organism>
<comment type="caution">
    <text evidence="1">The sequence shown here is derived from an EMBL/GenBank/DDBJ whole genome shotgun (WGS) entry which is preliminary data.</text>
</comment>
<dbReference type="AlphaFoldDB" id="A0AAW2YQM9"/>
<protein>
    <submittedName>
        <fullName evidence="1">Uncharacterized protein</fullName>
    </submittedName>
</protein>
<name>A0AAW2YQM9_9EUKA</name>
<accession>A0AAW2YQM9</accession>
<dbReference type="EMBL" id="JAOPGA020000585">
    <property type="protein sequence ID" value="KAL0479658.1"/>
    <property type="molecule type" value="Genomic_DNA"/>
</dbReference>
<evidence type="ECO:0000313" key="2">
    <source>
        <dbReference type="Proteomes" id="UP001431209"/>
    </source>
</evidence>
<reference evidence="1 2" key="1">
    <citation type="submission" date="2024-03" db="EMBL/GenBank/DDBJ databases">
        <title>The Acrasis kona genome and developmental transcriptomes reveal deep origins of eukaryotic multicellular pathways.</title>
        <authorList>
            <person name="Sheikh S."/>
            <person name="Fu C.-J."/>
            <person name="Brown M.W."/>
            <person name="Baldauf S.L."/>
        </authorList>
    </citation>
    <scope>NUCLEOTIDE SEQUENCE [LARGE SCALE GENOMIC DNA]</scope>
    <source>
        <strain evidence="1 2">ATCC MYA-3509</strain>
    </source>
</reference>
<proteinExistence type="predicted"/>
<gene>
    <name evidence="1" type="ORF">AKO1_010962</name>
</gene>
<dbReference type="Proteomes" id="UP001431209">
    <property type="component" value="Unassembled WGS sequence"/>
</dbReference>
<sequence>MKIKEQEHSSRAHQENVQCEQQDDVVFDFDNDGEQEIDVYIKGYHPDDIEVVDSLDDTDEYTTSNIALPHGKESIINIIASESIGKNAVGDDEILKINDMRMNKQTKKYQYFVIWNDYSSSWVYQSCFQNKNSVHIDNYKKSKINKQISKSSGGYSNSVQQFAEKLRATFEDFGNTHLLHQSDFTLKMIGGDFLRTLLRQHAGRIKTKYYKDFFKELNEDAQRKRLDPEEHRFFSTMLMNTTKQGLEHEFKLLDESQPTGSVQLEKEKFLEYIKSQGRQVGTRQEEKGEICNKLLEDTNIRINEE</sequence>
<keyword evidence="2" id="KW-1185">Reference proteome</keyword>
<evidence type="ECO:0000313" key="1">
    <source>
        <dbReference type="EMBL" id="KAL0479658.1"/>
    </source>
</evidence>